<reference evidence="3 4" key="1">
    <citation type="submission" date="2017-11" db="EMBL/GenBank/DDBJ databases">
        <title>Genomic Encyclopedia of Archaeal and Bacterial Type Strains, Phase II (KMG-II): From Individual Species to Whole Genera.</title>
        <authorList>
            <person name="Goeker M."/>
        </authorList>
    </citation>
    <scope>NUCLEOTIDE SEQUENCE [LARGE SCALE GENOMIC DNA]</scope>
    <source>
        <strain evidence="3 4">DSM 11115</strain>
    </source>
</reference>
<name>A0A2M9BKY0_9BACT</name>
<keyword evidence="4" id="KW-1185">Reference proteome</keyword>
<evidence type="ECO:0000256" key="2">
    <source>
        <dbReference type="SAM" id="SignalP"/>
    </source>
</evidence>
<comment type="caution">
    <text evidence="3">The sequence shown here is derived from an EMBL/GenBank/DDBJ whole genome shotgun (WGS) entry which is preliminary data.</text>
</comment>
<dbReference type="AlphaFoldDB" id="A0A2M9BKY0"/>
<keyword evidence="1" id="KW-0472">Membrane</keyword>
<dbReference type="OrthoDB" id="884784at2"/>
<keyword evidence="1" id="KW-1133">Transmembrane helix</keyword>
<feature type="transmembrane region" description="Helical" evidence="1">
    <location>
        <begin position="247"/>
        <end position="268"/>
    </location>
</feature>
<sequence length="323" mass="34522">MPPRLLLLLSFFLVTTLLPQAGQAQSARKRARLAAAGPVLTRKDTAYAVHELFFQRRTGGAFFTGYGVAMTGIVAVGSLANPPKGSGEVLPSIGVVAVMGALPIWLGVSKHRRYNLSREQVVLTDYAKTGFLDRKYRRRLRGICRPVPGNRTWPAVVTDTLAPGALPPVAATPPATPATDSAARVRPAAATGYTMADSLDAVAGLFASRRLGGQIPLLAVLPAARLMTGSSGKEYNMYTGQFEDKKASGGAIAAGLGLVVGSFTYMILHNSPYTQAKLAEIRTACEAGAPIPAKVRVLLKPRHFEAGREERNRQLRRAARKIH</sequence>
<dbReference type="RefSeq" id="WP_100334353.1">
    <property type="nucleotide sequence ID" value="NZ_PGFA01000001.1"/>
</dbReference>
<gene>
    <name evidence="3" type="ORF">CLV45_0002</name>
</gene>
<evidence type="ECO:0000313" key="3">
    <source>
        <dbReference type="EMBL" id="PJJ58592.1"/>
    </source>
</evidence>
<proteinExistence type="predicted"/>
<feature type="transmembrane region" description="Helical" evidence="1">
    <location>
        <begin position="89"/>
        <end position="108"/>
    </location>
</feature>
<protein>
    <submittedName>
        <fullName evidence="3">Uncharacterized protein</fullName>
    </submittedName>
</protein>
<keyword evidence="1" id="KW-0812">Transmembrane</keyword>
<evidence type="ECO:0000256" key="1">
    <source>
        <dbReference type="SAM" id="Phobius"/>
    </source>
</evidence>
<keyword evidence="2" id="KW-0732">Signal</keyword>
<dbReference type="EMBL" id="PGFA01000001">
    <property type="protein sequence ID" value="PJJ58592.1"/>
    <property type="molecule type" value="Genomic_DNA"/>
</dbReference>
<organism evidence="3 4">
    <name type="scientific">Hymenobacter chitinivorans DSM 11115</name>
    <dbReference type="NCBI Taxonomy" id="1121954"/>
    <lineage>
        <taxon>Bacteria</taxon>
        <taxon>Pseudomonadati</taxon>
        <taxon>Bacteroidota</taxon>
        <taxon>Cytophagia</taxon>
        <taxon>Cytophagales</taxon>
        <taxon>Hymenobacteraceae</taxon>
        <taxon>Hymenobacter</taxon>
    </lineage>
</organism>
<accession>A0A2M9BKY0</accession>
<dbReference type="Proteomes" id="UP000228535">
    <property type="component" value="Unassembled WGS sequence"/>
</dbReference>
<feature type="chain" id="PRO_5014644012" evidence="2">
    <location>
        <begin position="22"/>
        <end position="323"/>
    </location>
</feature>
<evidence type="ECO:0000313" key="4">
    <source>
        <dbReference type="Proteomes" id="UP000228535"/>
    </source>
</evidence>
<feature type="signal peptide" evidence="2">
    <location>
        <begin position="1"/>
        <end position="21"/>
    </location>
</feature>